<feature type="signal peptide" evidence="2">
    <location>
        <begin position="1"/>
        <end position="20"/>
    </location>
</feature>
<dbReference type="EnsemblMetazoa" id="CLYHEMT023212.1">
    <property type="protein sequence ID" value="CLYHEMP023212.1"/>
    <property type="gene ID" value="CLYHEMG023212"/>
</dbReference>
<keyword evidence="4" id="KW-1185">Reference proteome</keyword>
<evidence type="ECO:0000256" key="1">
    <source>
        <dbReference type="SAM" id="MobiDB-lite"/>
    </source>
</evidence>
<dbReference type="OrthoDB" id="5977230at2759"/>
<dbReference type="InterPro" id="IPR029034">
    <property type="entry name" value="Cystine-knot_cytokine"/>
</dbReference>
<name>A0A7M6DQS6_9CNID</name>
<accession>A0A7M6DQS6</accession>
<dbReference type="AlphaFoldDB" id="A0A7M6DQS6"/>
<proteinExistence type="predicted"/>
<feature type="chain" id="PRO_5029556733" description="Cnidarian restricted protein" evidence="2">
    <location>
        <begin position="21"/>
        <end position="299"/>
    </location>
</feature>
<dbReference type="PANTHER" id="PTHR33995">
    <property type="entry name" value="PROTEIN CBG18546"/>
    <property type="match status" value="1"/>
</dbReference>
<dbReference type="SUPFAM" id="SSF57501">
    <property type="entry name" value="Cystine-knot cytokines"/>
    <property type="match status" value="1"/>
</dbReference>
<evidence type="ECO:0000256" key="2">
    <source>
        <dbReference type="SAM" id="SignalP"/>
    </source>
</evidence>
<feature type="region of interest" description="Disordered" evidence="1">
    <location>
        <begin position="56"/>
        <end position="82"/>
    </location>
</feature>
<feature type="compositionally biased region" description="Polar residues" evidence="1">
    <location>
        <begin position="73"/>
        <end position="82"/>
    </location>
</feature>
<evidence type="ECO:0000313" key="4">
    <source>
        <dbReference type="Proteomes" id="UP000594262"/>
    </source>
</evidence>
<reference evidence="3" key="1">
    <citation type="submission" date="2021-01" db="UniProtKB">
        <authorList>
            <consortium name="EnsemblMetazoa"/>
        </authorList>
    </citation>
    <scope>IDENTIFICATION</scope>
</reference>
<dbReference type="Proteomes" id="UP000594262">
    <property type="component" value="Unplaced"/>
</dbReference>
<sequence>MNITNIMLFLSFLNILFVVASPTKQPIYFFNHLQKYAWWQRALIKIKQRQKIPTKCPTTPIIPTTENTATTPDQSDLPSTTETMRENDKVITNYKIVQNLTQPKLFGFSEKEAESFPSRISEIIIPFTGECDSTKLSKYTGKLIEVSDILKKNTCNGQHPTIPARTIARREAVMSSPIQNADGSVTTVRNCFIKGTLTRNNNLRLCSECQAVTRLPDNVFPRFINEVICQPLDQPTTNAKQECLTGSGNCVEKILNIPFRKDTENLGVDRLFEWTTFNQPIRAACNCEIHQDSPFAIFV</sequence>
<protein>
    <recommendedName>
        <fullName evidence="5">Cnidarian restricted protein</fullName>
    </recommendedName>
</protein>
<feature type="compositionally biased region" description="Low complexity" evidence="1">
    <location>
        <begin position="56"/>
        <end position="72"/>
    </location>
</feature>
<organism evidence="3 4">
    <name type="scientific">Clytia hemisphaerica</name>
    <dbReference type="NCBI Taxonomy" id="252671"/>
    <lineage>
        <taxon>Eukaryota</taxon>
        <taxon>Metazoa</taxon>
        <taxon>Cnidaria</taxon>
        <taxon>Hydrozoa</taxon>
        <taxon>Hydroidolina</taxon>
        <taxon>Leptothecata</taxon>
        <taxon>Obeliida</taxon>
        <taxon>Clytiidae</taxon>
        <taxon>Clytia</taxon>
    </lineage>
</organism>
<evidence type="ECO:0000313" key="3">
    <source>
        <dbReference type="EnsemblMetazoa" id="CLYHEMP023212.1"/>
    </source>
</evidence>
<evidence type="ECO:0008006" key="5">
    <source>
        <dbReference type="Google" id="ProtNLM"/>
    </source>
</evidence>
<keyword evidence="2" id="KW-0732">Signal</keyword>
<dbReference type="PANTHER" id="PTHR33995:SF7">
    <property type="entry name" value="BURSICON SUBUNIT ALPHA-RELATED"/>
    <property type="match status" value="1"/>
</dbReference>